<dbReference type="EMBL" id="BPLR01018816">
    <property type="protein sequence ID" value="GIZ02490.1"/>
    <property type="molecule type" value="Genomic_DNA"/>
</dbReference>
<comment type="caution">
    <text evidence="1">The sequence shown here is derived from an EMBL/GenBank/DDBJ whole genome shotgun (WGS) entry which is preliminary data.</text>
</comment>
<evidence type="ECO:0000313" key="1">
    <source>
        <dbReference type="EMBL" id="GIZ02490.1"/>
    </source>
</evidence>
<dbReference type="AlphaFoldDB" id="A0AAV4Y645"/>
<evidence type="ECO:0000313" key="2">
    <source>
        <dbReference type="Proteomes" id="UP001054945"/>
    </source>
</evidence>
<sequence length="87" mass="10494">MKRPPDPFRTRTRKPIGCRTYDKRLKKKVFQKNLRAHSELLFRTHNGGNSEGLESDSRFLYVSYLYQTRVESRRTSVVTFVSRWQHF</sequence>
<organism evidence="1 2">
    <name type="scientific">Caerostris extrusa</name>
    <name type="common">Bark spider</name>
    <name type="synonym">Caerostris bankana</name>
    <dbReference type="NCBI Taxonomy" id="172846"/>
    <lineage>
        <taxon>Eukaryota</taxon>
        <taxon>Metazoa</taxon>
        <taxon>Ecdysozoa</taxon>
        <taxon>Arthropoda</taxon>
        <taxon>Chelicerata</taxon>
        <taxon>Arachnida</taxon>
        <taxon>Araneae</taxon>
        <taxon>Araneomorphae</taxon>
        <taxon>Entelegynae</taxon>
        <taxon>Araneoidea</taxon>
        <taxon>Araneidae</taxon>
        <taxon>Caerostris</taxon>
    </lineage>
</organism>
<dbReference type="Proteomes" id="UP001054945">
    <property type="component" value="Unassembled WGS sequence"/>
</dbReference>
<keyword evidence="2" id="KW-1185">Reference proteome</keyword>
<name>A0AAV4Y645_CAEEX</name>
<accession>A0AAV4Y645</accession>
<reference evidence="1 2" key="1">
    <citation type="submission" date="2021-06" db="EMBL/GenBank/DDBJ databases">
        <title>Caerostris extrusa draft genome.</title>
        <authorList>
            <person name="Kono N."/>
            <person name="Arakawa K."/>
        </authorList>
    </citation>
    <scope>NUCLEOTIDE SEQUENCE [LARGE SCALE GENOMIC DNA]</scope>
</reference>
<gene>
    <name evidence="1" type="ORF">CEXT_728731</name>
</gene>
<proteinExistence type="predicted"/>
<protein>
    <submittedName>
        <fullName evidence="1">Uncharacterized protein</fullName>
    </submittedName>
</protein>